<proteinExistence type="predicted"/>
<dbReference type="Proteomes" id="UP000503820">
    <property type="component" value="Unassembled WGS sequence"/>
</dbReference>
<reference evidence="1 2" key="1">
    <citation type="submission" date="2020-05" db="EMBL/GenBank/DDBJ databases">
        <title>Draft genome sequence of Desulfovibrio psychrotolerans JS1T.</title>
        <authorList>
            <person name="Ueno A."/>
            <person name="Tamazawa S."/>
            <person name="Tamamura S."/>
            <person name="Murakami T."/>
            <person name="Kiyama T."/>
            <person name="Inomata H."/>
            <person name="Amano Y."/>
            <person name="Miyakawa K."/>
            <person name="Tamaki H."/>
            <person name="Naganuma T."/>
            <person name="Kaneko K."/>
        </authorList>
    </citation>
    <scope>NUCLEOTIDE SEQUENCE [LARGE SCALE GENOMIC DNA]</scope>
    <source>
        <strain evidence="1 2">JS1</strain>
    </source>
</reference>
<evidence type="ECO:0008006" key="3">
    <source>
        <dbReference type="Google" id="ProtNLM"/>
    </source>
</evidence>
<keyword evidence="2" id="KW-1185">Reference proteome</keyword>
<comment type="caution">
    <text evidence="1">The sequence shown here is derived from an EMBL/GenBank/DDBJ whole genome shotgun (WGS) entry which is preliminary data.</text>
</comment>
<sequence length="133" mass="14003">MGITVAEFRASFPQFGEEQFPDGRVTFWIGLAAKQLAEDRWDELWPEGVCLYAAHHLTLERAATLSSDGTGGMQAAAGAVVSKSKSVGSVSTSESRAGAAATGSPEAGHWNDTIYGKQYWQLAKLVGAGGLVV</sequence>
<dbReference type="InterPro" id="IPR025127">
    <property type="entry name" value="DUF4054"/>
</dbReference>
<dbReference type="EMBL" id="BLVP01000010">
    <property type="protein sequence ID" value="GFM37996.1"/>
    <property type="molecule type" value="Genomic_DNA"/>
</dbReference>
<dbReference type="Pfam" id="PF13262">
    <property type="entry name" value="DUF4054"/>
    <property type="match status" value="1"/>
</dbReference>
<protein>
    <recommendedName>
        <fullName evidence="3">DUF4054 domain-containing protein</fullName>
    </recommendedName>
</protein>
<accession>A0A7J0BW95</accession>
<dbReference type="RefSeq" id="WP_174410605.1">
    <property type="nucleotide sequence ID" value="NZ_BLVP01000010.1"/>
</dbReference>
<evidence type="ECO:0000313" key="2">
    <source>
        <dbReference type="Proteomes" id="UP000503820"/>
    </source>
</evidence>
<name>A0A7J0BW95_9BACT</name>
<evidence type="ECO:0000313" key="1">
    <source>
        <dbReference type="EMBL" id="GFM37996.1"/>
    </source>
</evidence>
<gene>
    <name evidence="1" type="ORF">DSM19430T_26800</name>
</gene>
<organism evidence="1 2">
    <name type="scientific">Desulfovibrio psychrotolerans</name>
    <dbReference type="NCBI Taxonomy" id="415242"/>
    <lineage>
        <taxon>Bacteria</taxon>
        <taxon>Pseudomonadati</taxon>
        <taxon>Thermodesulfobacteriota</taxon>
        <taxon>Desulfovibrionia</taxon>
        <taxon>Desulfovibrionales</taxon>
        <taxon>Desulfovibrionaceae</taxon>
        <taxon>Desulfovibrio</taxon>
    </lineage>
</organism>
<dbReference type="AlphaFoldDB" id="A0A7J0BW95"/>